<evidence type="ECO:0000313" key="1">
    <source>
        <dbReference type="EMBL" id="KAJ8015458.1"/>
    </source>
</evidence>
<organism evidence="1 2">
    <name type="scientific">Dallia pectoralis</name>
    <name type="common">Alaska blackfish</name>
    <dbReference type="NCBI Taxonomy" id="75939"/>
    <lineage>
        <taxon>Eukaryota</taxon>
        <taxon>Metazoa</taxon>
        <taxon>Chordata</taxon>
        <taxon>Craniata</taxon>
        <taxon>Vertebrata</taxon>
        <taxon>Euteleostomi</taxon>
        <taxon>Actinopterygii</taxon>
        <taxon>Neopterygii</taxon>
        <taxon>Teleostei</taxon>
        <taxon>Protacanthopterygii</taxon>
        <taxon>Esociformes</taxon>
        <taxon>Umbridae</taxon>
        <taxon>Dallia</taxon>
    </lineage>
</organism>
<evidence type="ECO:0000313" key="2">
    <source>
        <dbReference type="Proteomes" id="UP001157502"/>
    </source>
</evidence>
<gene>
    <name evidence="1" type="ORF">DPEC_G00026330</name>
</gene>
<proteinExistence type="predicted"/>
<protein>
    <submittedName>
        <fullName evidence="1">Uncharacterized protein</fullName>
    </submittedName>
</protein>
<dbReference type="EMBL" id="CM055729">
    <property type="protein sequence ID" value="KAJ8015458.1"/>
    <property type="molecule type" value="Genomic_DNA"/>
</dbReference>
<accession>A0ACC2HJ04</accession>
<keyword evidence="2" id="KW-1185">Reference proteome</keyword>
<comment type="caution">
    <text evidence="1">The sequence shown here is derived from an EMBL/GenBank/DDBJ whole genome shotgun (WGS) entry which is preliminary data.</text>
</comment>
<reference evidence="1" key="1">
    <citation type="submission" date="2021-05" db="EMBL/GenBank/DDBJ databases">
        <authorList>
            <person name="Pan Q."/>
            <person name="Jouanno E."/>
            <person name="Zahm M."/>
            <person name="Klopp C."/>
            <person name="Cabau C."/>
            <person name="Louis A."/>
            <person name="Berthelot C."/>
            <person name="Parey E."/>
            <person name="Roest Crollius H."/>
            <person name="Montfort J."/>
            <person name="Robinson-Rechavi M."/>
            <person name="Bouchez O."/>
            <person name="Lampietro C."/>
            <person name="Lopez Roques C."/>
            <person name="Donnadieu C."/>
            <person name="Postlethwait J."/>
            <person name="Bobe J."/>
            <person name="Dillon D."/>
            <person name="Chandos A."/>
            <person name="von Hippel F."/>
            <person name="Guiguen Y."/>
        </authorList>
    </citation>
    <scope>NUCLEOTIDE SEQUENCE</scope>
    <source>
        <strain evidence="1">YG-Jan2019</strain>
    </source>
</reference>
<name>A0ACC2HJ04_DALPE</name>
<dbReference type="Proteomes" id="UP001157502">
    <property type="component" value="Chromosome 2"/>
</dbReference>
<sequence>MFQTSPVAPEGQRLPLKHASLSISVIRKRHVKWRDKNIDMSPLSRGLIVAMYGTTRAATCDVSTDCVSSLLLTSPRSRESGPRLSNETTAAWCSKSCRFNVT</sequence>